<gene>
    <name evidence="5" type="ORF">KW502_00255</name>
</gene>
<reference evidence="5 6" key="1">
    <citation type="submission" date="2021-07" db="EMBL/GenBank/DDBJ databases">
        <title>Mesonia aestuariivivens sp. nov., isolated from a tidal flat.</title>
        <authorList>
            <person name="Kim Y.-O."/>
            <person name="Yoon J.-H."/>
        </authorList>
    </citation>
    <scope>NUCLEOTIDE SEQUENCE [LARGE SCALE GENOMIC DNA]</scope>
    <source>
        <strain evidence="5 6">JHPTF-M18</strain>
    </source>
</reference>
<dbReference type="Proteomes" id="UP000719267">
    <property type="component" value="Unassembled WGS sequence"/>
</dbReference>
<feature type="domain" description="Mechanosensitive ion channel MscS C-terminal" evidence="4">
    <location>
        <begin position="441"/>
        <end position="523"/>
    </location>
</feature>
<dbReference type="Pfam" id="PF00924">
    <property type="entry name" value="MS_channel_2nd"/>
    <property type="match status" value="1"/>
</dbReference>
<evidence type="ECO:0000256" key="2">
    <source>
        <dbReference type="SAM" id="SignalP"/>
    </source>
</evidence>
<keyword evidence="1" id="KW-1133">Transmembrane helix</keyword>
<sequence>MGIIYKITVGLLIIFSGLSTSCFAFSASNLNEFEQDTTSTKNELIPKENFPVIGKAGEELFSIYQKSGDLSAAERAEIISRRIQRIDANLFAKDSLQILNDSDHLEVFYANQLLFNISNLDTLNTQKTKEQLANLYVGKIAANLDIAESKYVPKNIFLKIGFVALILLGLWLALKLIGFLNQRSIRFIERKKDKWLKSLTYNNYTFITPEQELNVILLLLKVLKWFLILLVVYIFFPLIFSVFEFTQGWSNYLFDLIFSSFGQIFTAIWSYFPNLIKIAVIIFVMRYFVKSVKYIFTEIEGEKLEISGFHPDWAMPTFTIIRFLLFAFMFVLIFPLLPGSDSNIFKGVSVFLGVLLSLGSSSAIANMVAGLVITYMRPFKIGDRINIGDTTGNVIEKTLLVTRLKTIKNEEITIPNSAVLSGNTVNYSTFTKDKGEGLIINTTVTLGYDLPYKTVYAALVEAALRTNLIEKKPQPFVLQTSLDDFYVSYQLNAYTKHANKQALIYSDLHQNIQDCCNEMDIEILSPHYRAQRDGNMSTIPKDYLPEDYEAPSFNIKSRKSE</sequence>
<evidence type="ECO:0000313" key="5">
    <source>
        <dbReference type="EMBL" id="MBW2960227.1"/>
    </source>
</evidence>
<keyword evidence="2" id="KW-0732">Signal</keyword>
<feature type="transmembrane region" description="Helical" evidence="1">
    <location>
        <begin position="226"/>
        <end position="245"/>
    </location>
</feature>
<dbReference type="InterPro" id="IPR045275">
    <property type="entry name" value="MscS_archaea/bacteria_type"/>
</dbReference>
<feature type="signal peptide" evidence="2">
    <location>
        <begin position="1"/>
        <end position="26"/>
    </location>
</feature>
<evidence type="ECO:0000256" key="1">
    <source>
        <dbReference type="SAM" id="Phobius"/>
    </source>
</evidence>
<dbReference type="PANTHER" id="PTHR30221:SF18">
    <property type="entry name" value="SLL0590 PROTEIN"/>
    <property type="match status" value="1"/>
</dbReference>
<proteinExistence type="predicted"/>
<feature type="transmembrane region" description="Helical" evidence="1">
    <location>
        <begin position="317"/>
        <end position="337"/>
    </location>
</feature>
<dbReference type="Pfam" id="PF21082">
    <property type="entry name" value="MS_channel_3rd"/>
    <property type="match status" value="1"/>
</dbReference>
<dbReference type="InterPro" id="IPR049278">
    <property type="entry name" value="MS_channel_C"/>
</dbReference>
<name>A0ABS6VY76_9FLAO</name>
<feature type="transmembrane region" description="Helical" evidence="1">
    <location>
        <begin position="278"/>
        <end position="296"/>
    </location>
</feature>
<feature type="transmembrane region" description="Helical" evidence="1">
    <location>
        <begin position="349"/>
        <end position="375"/>
    </location>
</feature>
<protein>
    <submittedName>
        <fullName evidence="5">Mechanosensitive ion channel family protein</fullName>
    </submittedName>
</protein>
<evidence type="ECO:0000313" key="6">
    <source>
        <dbReference type="Proteomes" id="UP000719267"/>
    </source>
</evidence>
<keyword evidence="1" id="KW-0812">Transmembrane</keyword>
<feature type="domain" description="Mechanosensitive ion channel MscS" evidence="3">
    <location>
        <begin position="363"/>
        <end position="428"/>
    </location>
</feature>
<evidence type="ECO:0000259" key="3">
    <source>
        <dbReference type="Pfam" id="PF00924"/>
    </source>
</evidence>
<keyword evidence="6" id="KW-1185">Reference proteome</keyword>
<dbReference type="PANTHER" id="PTHR30221">
    <property type="entry name" value="SMALL-CONDUCTANCE MECHANOSENSITIVE CHANNEL"/>
    <property type="match status" value="1"/>
</dbReference>
<organism evidence="5 6">
    <name type="scientific">Mesonia aestuariivivens</name>
    <dbReference type="NCBI Taxonomy" id="2796128"/>
    <lineage>
        <taxon>Bacteria</taxon>
        <taxon>Pseudomonadati</taxon>
        <taxon>Bacteroidota</taxon>
        <taxon>Flavobacteriia</taxon>
        <taxon>Flavobacteriales</taxon>
        <taxon>Flavobacteriaceae</taxon>
        <taxon>Mesonia</taxon>
    </lineage>
</organism>
<comment type="caution">
    <text evidence="5">The sequence shown here is derived from an EMBL/GenBank/DDBJ whole genome shotgun (WGS) entry which is preliminary data.</text>
</comment>
<dbReference type="EMBL" id="JAHWDF010000001">
    <property type="protein sequence ID" value="MBW2960227.1"/>
    <property type="molecule type" value="Genomic_DNA"/>
</dbReference>
<dbReference type="InterPro" id="IPR006685">
    <property type="entry name" value="MscS_channel_2nd"/>
</dbReference>
<feature type="transmembrane region" description="Helical" evidence="1">
    <location>
        <begin position="156"/>
        <end position="180"/>
    </location>
</feature>
<dbReference type="PROSITE" id="PS51257">
    <property type="entry name" value="PROKAR_LIPOPROTEIN"/>
    <property type="match status" value="1"/>
</dbReference>
<dbReference type="RefSeq" id="WP_219038519.1">
    <property type="nucleotide sequence ID" value="NZ_JAHWDF010000001.1"/>
</dbReference>
<evidence type="ECO:0000259" key="4">
    <source>
        <dbReference type="Pfam" id="PF21082"/>
    </source>
</evidence>
<accession>A0ABS6VY76</accession>
<keyword evidence="1" id="KW-0472">Membrane</keyword>
<feature type="chain" id="PRO_5047094917" evidence="2">
    <location>
        <begin position="27"/>
        <end position="561"/>
    </location>
</feature>